<gene>
    <name evidence="6" type="ORF">GCM10022255_066080</name>
</gene>
<keyword evidence="3" id="KW-0560">Oxidoreductase</keyword>
<dbReference type="PANTHER" id="PTHR47178:SF5">
    <property type="entry name" value="FAD-BINDING DOMAIN-CONTAINING PROTEIN"/>
    <property type="match status" value="1"/>
</dbReference>
<evidence type="ECO:0000256" key="3">
    <source>
        <dbReference type="ARBA" id="ARBA00023002"/>
    </source>
</evidence>
<evidence type="ECO:0000256" key="1">
    <source>
        <dbReference type="ARBA" id="ARBA00022630"/>
    </source>
</evidence>
<dbReference type="RefSeq" id="WP_345132815.1">
    <property type="nucleotide sequence ID" value="NZ_BAABAT010000022.1"/>
</dbReference>
<dbReference type="PRINTS" id="PR00420">
    <property type="entry name" value="RNGMNOXGNASE"/>
</dbReference>
<feature type="domain" description="FAD-binding" evidence="5">
    <location>
        <begin position="311"/>
        <end position="354"/>
    </location>
</feature>
<dbReference type="SUPFAM" id="SSF51905">
    <property type="entry name" value="FAD/NAD(P)-binding domain"/>
    <property type="match status" value="1"/>
</dbReference>
<sequence>MSGLRVAVAGAGLGGLCLAQGLVRAGVDAQVYERDAAPDARRQGYRLHMDSRAGLALERCLPPELFRLFLATTGRPGTKFTVLSARLRVLHETHGNPGRDLDDPATLSTSADRGILREILGIGLEDRIHAGREVAGYEQDPDGVTLRFADGSTGRADVLVGADGVNSAVRRTLLPGASIVDTGARVIYGRTPLGDAVRQLVPPAMYEGFTAVVGGHVGLAAGMVEFRSRPAQAAAAIAPGARLSPVGDYLMWGVSAQRDRFPATDAQLTGMDAAALHAVACAAIRSWHPDLRTLLARAAVDETFYIRVRSSERVAAWTPGRVTLLGDAIHAMSPARGSGANTALLDAANLCAAITGGGDVVTAIGAYEERMRTYGFAAVEASRQAEMQTARRGSPLWLRILNHLR</sequence>
<evidence type="ECO:0000259" key="5">
    <source>
        <dbReference type="Pfam" id="PF01494"/>
    </source>
</evidence>
<dbReference type="GO" id="GO:0004497">
    <property type="term" value="F:monooxygenase activity"/>
    <property type="evidence" value="ECO:0007669"/>
    <property type="project" value="UniProtKB-KW"/>
</dbReference>
<keyword evidence="4 6" id="KW-0503">Monooxygenase</keyword>
<organism evidence="6 7">
    <name type="scientific">Dactylosporangium darangshiense</name>
    <dbReference type="NCBI Taxonomy" id="579108"/>
    <lineage>
        <taxon>Bacteria</taxon>
        <taxon>Bacillati</taxon>
        <taxon>Actinomycetota</taxon>
        <taxon>Actinomycetes</taxon>
        <taxon>Micromonosporales</taxon>
        <taxon>Micromonosporaceae</taxon>
        <taxon>Dactylosporangium</taxon>
    </lineage>
</organism>
<dbReference type="InterPro" id="IPR036188">
    <property type="entry name" value="FAD/NAD-bd_sf"/>
</dbReference>
<evidence type="ECO:0000313" key="6">
    <source>
        <dbReference type="EMBL" id="GAA4255807.1"/>
    </source>
</evidence>
<keyword evidence="2" id="KW-0274">FAD</keyword>
<dbReference type="PANTHER" id="PTHR47178">
    <property type="entry name" value="MONOOXYGENASE, FAD-BINDING"/>
    <property type="match status" value="1"/>
</dbReference>
<proteinExistence type="predicted"/>
<keyword evidence="7" id="KW-1185">Reference proteome</keyword>
<dbReference type="Gene3D" id="3.50.50.60">
    <property type="entry name" value="FAD/NAD(P)-binding domain"/>
    <property type="match status" value="1"/>
</dbReference>
<evidence type="ECO:0000313" key="7">
    <source>
        <dbReference type="Proteomes" id="UP001500620"/>
    </source>
</evidence>
<dbReference type="Proteomes" id="UP001500620">
    <property type="component" value="Unassembled WGS sequence"/>
</dbReference>
<dbReference type="Pfam" id="PF01494">
    <property type="entry name" value="FAD_binding_3"/>
    <property type="match status" value="1"/>
</dbReference>
<keyword evidence="1" id="KW-0285">Flavoprotein</keyword>
<evidence type="ECO:0000256" key="2">
    <source>
        <dbReference type="ARBA" id="ARBA00022827"/>
    </source>
</evidence>
<dbReference type="InterPro" id="IPR002938">
    <property type="entry name" value="FAD-bd"/>
</dbReference>
<evidence type="ECO:0000256" key="4">
    <source>
        <dbReference type="ARBA" id="ARBA00023033"/>
    </source>
</evidence>
<accession>A0ABP8DH00</accession>
<name>A0ABP8DH00_9ACTN</name>
<dbReference type="EMBL" id="BAABAT010000022">
    <property type="protein sequence ID" value="GAA4255807.1"/>
    <property type="molecule type" value="Genomic_DNA"/>
</dbReference>
<comment type="caution">
    <text evidence="6">The sequence shown here is derived from an EMBL/GenBank/DDBJ whole genome shotgun (WGS) entry which is preliminary data.</text>
</comment>
<reference evidence="7" key="1">
    <citation type="journal article" date="2019" name="Int. J. Syst. Evol. Microbiol.">
        <title>The Global Catalogue of Microorganisms (GCM) 10K type strain sequencing project: providing services to taxonomists for standard genome sequencing and annotation.</title>
        <authorList>
            <consortium name="The Broad Institute Genomics Platform"/>
            <consortium name="The Broad Institute Genome Sequencing Center for Infectious Disease"/>
            <person name="Wu L."/>
            <person name="Ma J."/>
        </authorList>
    </citation>
    <scope>NUCLEOTIDE SEQUENCE [LARGE SCALE GENOMIC DNA]</scope>
    <source>
        <strain evidence="7">JCM 17441</strain>
    </source>
</reference>
<protein>
    <submittedName>
        <fullName evidence="6">FAD-dependent monooxygenase</fullName>
    </submittedName>
</protein>